<evidence type="ECO:0000313" key="6">
    <source>
        <dbReference type="Proteomes" id="UP000824087"/>
    </source>
</evidence>
<dbReference type="GO" id="GO:0005524">
    <property type="term" value="F:ATP binding"/>
    <property type="evidence" value="ECO:0007669"/>
    <property type="project" value="UniProtKB-KW"/>
</dbReference>
<dbReference type="PROSITE" id="PS00211">
    <property type="entry name" value="ABC_TRANSPORTER_1"/>
    <property type="match status" value="1"/>
</dbReference>
<keyword evidence="2" id="KW-0547">Nucleotide-binding</keyword>
<protein>
    <submittedName>
        <fullName evidence="5">ABC transporter ATP-binding protein</fullName>
    </submittedName>
</protein>
<reference evidence="5" key="1">
    <citation type="submission" date="2020-10" db="EMBL/GenBank/DDBJ databases">
        <authorList>
            <person name="Gilroy R."/>
        </authorList>
    </citation>
    <scope>NUCLEOTIDE SEQUENCE</scope>
    <source>
        <strain evidence="5">CHK197-8231</strain>
    </source>
</reference>
<dbReference type="EMBL" id="DVML01000012">
    <property type="protein sequence ID" value="HIU22337.1"/>
    <property type="molecule type" value="Genomic_DNA"/>
</dbReference>
<evidence type="ECO:0000259" key="4">
    <source>
        <dbReference type="PROSITE" id="PS50893"/>
    </source>
</evidence>
<keyword evidence="1" id="KW-0813">Transport</keyword>
<reference evidence="5" key="2">
    <citation type="journal article" date="2021" name="PeerJ">
        <title>Extensive microbial diversity within the chicken gut microbiome revealed by metagenomics and culture.</title>
        <authorList>
            <person name="Gilroy R."/>
            <person name="Ravi A."/>
            <person name="Getino M."/>
            <person name="Pursley I."/>
            <person name="Horton D.L."/>
            <person name="Alikhan N.F."/>
            <person name="Baker D."/>
            <person name="Gharbi K."/>
            <person name="Hall N."/>
            <person name="Watson M."/>
            <person name="Adriaenssens E.M."/>
            <person name="Foster-Nyarko E."/>
            <person name="Jarju S."/>
            <person name="Secka A."/>
            <person name="Antonio M."/>
            <person name="Oren A."/>
            <person name="Chaudhuri R.R."/>
            <person name="La Ragione R."/>
            <person name="Hildebrand F."/>
            <person name="Pallen M.J."/>
        </authorList>
    </citation>
    <scope>NUCLEOTIDE SEQUENCE</scope>
    <source>
        <strain evidence="5">CHK197-8231</strain>
    </source>
</reference>
<dbReference type="Gene3D" id="3.40.50.300">
    <property type="entry name" value="P-loop containing nucleotide triphosphate hydrolases"/>
    <property type="match status" value="1"/>
</dbReference>
<dbReference type="CDD" id="cd03293">
    <property type="entry name" value="ABC_NrtD_SsuB_transporters"/>
    <property type="match status" value="1"/>
</dbReference>
<evidence type="ECO:0000256" key="3">
    <source>
        <dbReference type="ARBA" id="ARBA00022840"/>
    </source>
</evidence>
<evidence type="ECO:0000256" key="2">
    <source>
        <dbReference type="ARBA" id="ARBA00022741"/>
    </source>
</evidence>
<evidence type="ECO:0000313" key="5">
    <source>
        <dbReference type="EMBL" id="HIU22337.1"/>
    </source>
</evidence>
<dbReference type="InterPro" id="IPR027417">
    <property type="entry name" value="P-loop_NTPase"/>
</dbReference>
<dbReference type="SMART" id="SM00382">
    <property type="entry name" value="AAA"/>
    <property type="match status" value="1"/>
</dbReference>
<dbReference type="Pfam" id="PF00005">
    <property type="entry name" value="ABC_tran"/>
    <property type="match status" value="1"/>
</dbReference>
<dbReference type="AlphaFoldDB" id="A0A9D1HU56"/>
<dbReference type="InterPro" id="IPR003439">
    <property type="entry name" value="ABC_transporter-like_ATP-bd"/>
</dbReference>
<dbReference type="InterPro" id="IPR017871">
    <property type="entry name" value="ABC_transporter-like_CS"/>
</dbReference>
<name>A0A9D1HU56_9BACT</name>
<dbReference type="PANTHER" id="PTHR42788:SF21">
    <property type="entry name" value="ABC TRANSPORTER ATP-BINDING PROTEIN"/>
    <property type="match status" value="1"/>
</dbReference>
<gene>
    <name evidence="5" type="ORF">IAD49_02015</name>
</gene>
<dbReference type="PANTHER" id="PTHR42788">
    <property type="entry name" value="TAURINE IMPORT ATP-BINDING PROTEIN-RELATED"/>
    <property type="match status" value="1"/>
</dbReference>
<evidence type="ECO:0000256" key="1">
    <source>
        <dbReference type="ARBA" id="ARBA00022448"/>
    </source>
</evidence>
<dbReference type="SUPFAM" id="SSF52540">
    <property type="entry name" value="P-loop containing nucleoside triphosphate hydrolases"/>
    <property type="match status" value="1"/>
</dbReference>
<comment type="caution">
    <text evidence="5">The sequence shown here is derived from an EMBL/GenBank/DDBJ whole genome shotgun (WGS) entry which is preliminary data.</text>
</comment>
<dbReference type="InterPro" id="IPR003593">
    <property type="entry name" value="AAA+_ATPase"/>
</dbReference>
<proteinExistence type="predicted"/>
<dbReference type="GO" id="GO:0016887">
    <property type="term" value="F:ATP hydrolysis activity"/>
    <property type="evidence" value="ECO:0007669"/>
    <property type="project" value="InterPro"/>
</dbReference>
<accession>A0A9D1HU56</accession>
<organism evidence="5 6">
    <name type="scientific">Candidatus Fimihabitans intestinipullorum</name>
    <dbReference type="NCBI Taxonomy" id="2840820"/>
    <lineage>
        <taxon>Bacteria</taxon>
        <taxon>Bacillati</taxon>
        <taxon>Mycoplasmatota</taxon>
        <taxon>Mycoplasmatota incertae sedis</taxon>
        <taxon>Candidatus Fimihabitans</taxon>
    </lineage>
</organism>
<dbReference type="PROSITE" id="PS50893">
    <property type="entry name" value="ABC_TRANSPORTER_2"/>
    <property type="match status" value="1"/>
</dbReference>
<dbReference type="InterPro" id="IPR050166">
    <property type="entry name" value="ABC_transporter_ATP-bind"/>
</dbReference>
<sequence length="251" mass="28476">MQNKKNILSIRNLKKTYHTKRDETKAVDSFSFNLLDGEFVALVGPSGCGKSTILSILCGLEEKSGGTVSFKENITYGYMLQQDSLFEWKTILENCLLGLEITGSLNDDTKQYVIDLLNTYGLKDFINSYPSNLSGGMRQRVALIRTLATKPDILLLDEPFSALDYQTRLAVSDDVFRIIKKEHKSAIMVTHDLSEAISMADRVIVLSQRPCTIKNIYEIQMTGKSNPIENRKCKEFASYYDCIWKDLDFHV</sequence>
<feature type="domain" description="ABC transporter" evidence="4">
    <location>
        <begin position="8"/>
        <end position="233"/>
    </location>
</feature>
<keyword evidence="3 5" id="KW-0067">ATP-binding</keyword>
<dbReference type="Proteomes" id="UP000824087">
    <property type="component" value="Unassembled WGS sequence"/>
</dbReference>